<evidence type="ECO:0000313" key="2">
    <source>
        <dbReference type="EMBL" id="EJR23802.1"/>
    </source>
</evidence>
<reference evidence="2" key="1">
    <citation type="submission" date="2012-04" db="EMBL/GenBank/DDBJ databases">
        <title>The Genome Sequence of Bacillus cereus VD014.</title>
        <authorList>
            <consortium name="The Broad Institute Genome Sequencing Platform"/>
            <consortium name="The Broad Institute Genome Sequencing Center for Infectious Disease"/>
            <person name="Feldgarden M."/>
            <person name="Van der Auwera G.A."/>
            <person name="Mahillon J."/>
            <person name="Duprez V."/>
            <person name="Timmery S."/>
            <person name="Mattelet C."/>
            <person name="Dierick K."/>
            <person name="Sun M."/>
            <person name="Yu Z."/>
            <person name="Zhu L."/>
            <person name="Hu X."/>
            <person name="Shank E.B."/>
            <person name="Swiecicka I."/>
            <person name="Hansen B.M."/>
            <person name="Andrup L."/>
            <person name="Young S.K."/>
            <person name="Zeng Q."/>
            <person name="Gargeya S."/>
            <person name="Fitzgerald M."/>
            <person name="Haas B."/>
            <person name="Abouelleil A."/>
            <person name="Alvarado L."/>
            <person name="Arachchi H.M."/>
            <person name="Berlin A."/>
            <person name="Chapman S.B."/>
            <person name="Goldberg J."/>
            <person name="Griggs A."/>
            <person name="Gujja S."/>
            <person name="Hansen M."/>
            <person name="Howarth C."/>
            <person name="Imamovic A."/>
            <person name="Larimer J."/>
            <person name="McCowen C."/>
            <person name="Montmayeur A."/>
            <person name="Murphy C."/>
            <person name="Neiman D."/>
            <person name="Pearson M."/>
            <person name="Priest M."/>
            <person name="Roberts A."/>
            <person name="Saif S."/>
            <person name="Shea T."/>
            <person name="Sisk P."/>
            <person name="Sykes S."/>
            <person name="Wortman J."/>
            <person name="Nusbaum C."/>
            <person name="Birren B."/>
        </authorList>
    </citation>
    <scope>NUCLEOTIDE SEQUENCE</scope>
    <source>
        <strain evidence="2">VD014</strain>
    </source>
</reference>
<proteinExistence type="predicted"/>
<feature type="domain" description="HNH" evidence="1">
    <location>
        <begin position="59"/>
        <end position="113"/>
    </location>
</feature>
<name>A0A9W5NR62_BACC8</name>
<dbReference type="GO" id="GO:0004519">
    <property type="term" value="F:endonuclease activity"/>
    <property type="evidence" value="ECO:0007669"/>
    <property type="project" value="InterPro"/>
</dbReference>
<dbReference type="EMBL" id="AHER01000025">
    <property type="protein sequence ID" value="EJR23802.1"/>
    <property type="molecule type" value="Genomic_DNA"/>
</dbReference>
<dbReference type="Pfam" id="PF01844">
    <property type="entry name" value="HNH"/>
    <property type="match status" value="1"/>
</dbReference>
<dbReference type="GO" id="GO:0008270">
    <property type="term" value="F:zinc ion binding"/>
    <property type="evidence" value="ECO:0007669"/>
    <property type="project" value="InterPro"/>
</dbReference>
<sequence length="130" mass="14994">MWGLRDYDNNSNSDLIDGEEAFAEGRQILKAHLSYERNSKVIKLAKERFKQLHGGKLFCEVCGFDFYKAYGELGKDFIEGHHTVPVSELKEGSVTKVEDIIMVCANCHRVLHRKKPWLSKEELQLLLNKL</sequence>
<evidence type="ECO:0000313" key="3">
    <source>
        <dbReference type="Proteomes" id="UP000006607"/>
    </source>
</evidence>
<evidence type="ECO:0000259" key="1">
    <source>
        <dbReference type="Pfam" id="PF01844"/>
    </source>
</evidence>
<comment type="caution">
    <text evidence="2">The sequence shown here is derived from an EMBL/GenBank/DDBJ whole genome shotgun (WGS) entry which is preliminary data.</text>
</comment>
<accession>A0A9W5NR62</accession>
<organism evidence="2 3">
    <name type="scientific">Bacillus cereus (strain VD014)</name>
    <dbReference type="NCBI Taxonomy" id="1053223"/>
    <lineage>
        <taxon>Bacteria</taxon>
        <taxon>Bacillati</taxon>
        <taxon>Bacillota</taxon>
        <taxon>Bacilli</taxon>
        <taxon>Bacillales</taxon>
        <taxon>Bacillaceae</taxon>
        <taxon>Bacillus</taxon>
        <taxon>Bacillus cereus group</taxon>
    </lineage>
</organism>
<protein>
    <recommendedName>
        <fullName evidence="1">HNH domain-containing protein</fullName>
    </recommendedName>
</protein>
<gene>
    <name evidence="2" type="ORF">IIA_01894</name>
</gene>
<dbReference type="Proteomes" id="UP000006607">
    <property type="component" value="Unassembled WGS sequence"/>
</dbReference>
<dbReference type="AlphaFoldDB" id="A0A9W5NR62"/>
<dbReference type="GO" id="GO:0003676">
    <property type="term" value="F:nucleic acid binding"/>
    <property type="evidence" value="ECO:0007669"/>
    <property type="project" value="InterPro"/>
</dbReference>
<dbReference type="InterPro" id="IPR002711">
    <property type="entry name" value="HNH"/>
</dbReference>